<dbReference type="PANTHER" id="PTHR46847:SF1">
    <property type="entry name" value="D-ALLOSE-BINDING PERIPLASMIC PROTEIN-RELATED"/>
    <property type="match status" value="1"/>
</dbReference>
<proteinExistence type="inferred from homology"/>
<dbReference type="EMBL" id="JACOPL010000014">
    <property type="protein sequence ID" value="MBC5726322.1"/>
    <property type="molecule type" value="Genomic_DNA"/>
</dbReference>
<feature type="chain" id="PRO_5038898173" evidence="4">
    <location>
        <begin position="22"/>
        <end position="323"/>
    </location>
</feature>
<feature type="signal peptide" evidence="4">
    <location>
        <begin position="1"/>
        <end position="21"/>
    </location>
</feature>
<protein>
    <submittedName>
        <fullName evidence="6">Substrate-binding domain-containing protein</fullName>
    </submittedName>
</protein>
<keyword evidence="7" id="KW-1185">Reference proteome</keyword>
<dbReference type="RefSeq" id="WP_054328096.1">
    <property type="nucleotide sequence ID" value="NZ_JACOPL010000014.1"/>
</dbReference>
<reference evidence="6" key="1">
    <citation type="submission" date="2020-08" db="EMBL/GenBank/DDBJ databases">
        <title>Genome public.</title>
        <authorList>
            <person name="Liu C."/>
            <person name="Sun Q."/>
        </authorList>
    </citation>
    <scope>NUCLEOTIDE SEQUENCE</scope>
    <source>
        <strain evidence="6">NSJ-28</strain>
    </source>
</reference>
<evidence type="ECO:0000256" key="2">
    <source>
        <dbReference type="ARBA" id="ARBA00007639"/>
    </source>
</evidence>
<evidence type="ECO:0000256" key="4">
    <source>
        <dbReference type="SAM" id="SignalP"/>
    </source>
</evidence>
<dbReference type="PROSITE" id="PS51257">
    <property type="entry name" value="PROKAR_LIPOPROTEIN"/>
    <property type="match status" value="1"/>
</dbReference>
<dbReference type="SUPFAM" id="SSF53822">
    <property type="entry name" value="Periplasmic binding protein-like I"/>
    <property type="match status" value="1"/>
</dbReference>
<dbReference type="InterPro" id="IPR028082">
    <property type="entry name" value="Peripla_BP_I"/>
</dbReference>
<feature type="domain" description="Periplasmic binding protein" evidence="5">
    <location>
        <begin position="47"/>
        <end position="298"/>
    </location>
</feature>
<comment type="similarity">
    <text evidence="2">Belongs to the bacterial solute-binding protein 2 family.</text>
</comment>
<evidence type="ECO:0000256" key="3">
    <source>
        <dbReference type="ARBA" id="ARBA00022729"/>
    </source>
</evidence>
<dbReference type="GO" id="GO:0030246">
    <property type="term" value="F:carbohydrate binding"/>
    <property type="evidence" value="ECO:0007669"/>
    <property type="project" value="UniProtKB-ARBA"/>
</dbReference>
<evidence type="ECO:0000259" key="5">
    <source>
        <dbReference type="Pfam" id="PF13407"/>
    </source>
</evidence>
<sequence length="323" mass="34247">MKKRIALFVVFAMLMSLFAGCSSDGASGNDASTDLPQDEAAEDKIVIGYTVNDLNDTWVSSVIDYVEQWADEHPDVEVIIGDGKSDVSTQMAVVEGWIEMGIDSVCLKPVDYEASLSILDSVKAAGINYVAMQQDAEDADCFVGANGVETGEAQMQAVIDAIGGSGKIAYLAGTEGTLVASEREEGSMSALEASPECELVAREDGDWLREDAISIVETWITSGIEFDAICAACDEMAIGAILALQDAGIDDVVVAGIDGLQMGCEYVKNGDMTLTFYADAKGLAYESLDAALALAKGGQPEDVVLKDLLVNRDNVDEYLALWS</sequence>
<organism evidence="6 7">
    <name type="scientific">Agathobaculum faecis</name>
    <dbReference type="NCBI Taxonomy" id="2763013"/>
    <lineage>
        <taxon>Bacteria</taxon>
        <taxon>Bacillati</taxon>
        <taxon>Bacillota</taxon>
        <taxon>Clostridia</taxon>
        <taxon>Eubacteriales</taxon>
        <taxon>Butyricicoccaceae</taxon>
        <taxon>Agathobaculum</taxon>
    </lineage>
</organism>
<comment type="subcellular location">
    <subcellularLocation>
        <location evidence="1">Cell envelope</location>
    </subcellularLocation>
</comment>
<dbReference type="Proteomes" id="UP000606499">
    <property type="component" value="Unassembled WGS sequence"/>
</dbReference>
<evidence type="ECO:0000313" key="7">
    <source>
        <dbReference type="Proteomes" id="UP000606499"/>
    </source>
</evidence>
<dbReference type="GO" id="GO:0030313">
    <property type="term" value="C:cell envelope"/>
    <property type="evidence" value="ECO:0007669"/>
    <property type="project" value="UniProtKB-SubCell"/>
</dbReference>
<name>A0A923LYI3_9FIRM</name>
<dbReference type="Gene3D" id="3.40.50.2300">
    <property type="match status" value="2"/>
</dbReference>
<dbReference type="AlphaFoldDB" id="A0A923LYI3"/>
<dbReference type="PANTHER" id="PTHR46847">
    <property type="entry name" value="D-ALLOSE-BINDING PERIPLASMIC PROTEIN-RELATED"/>
    <property type="match status" value="1"/>
</dbReference>
<evidence type="ECO:0000313" key="6">
    <source>
        <dbReference type="EMBL" id="MBC5726322.1"/>
    </source>
</evidence>
<dbReference type="InterPro" id="IPR025997">
    <property type="entry name" value="SBP_2_dom"/>
</dbReference>
<comment type="caution">
    <text evidence="6">The sequence shown here is derived from an EMBL/GenBank/DDBJ whole genome shotgun (WGS) entry which is preliminary data.</text>
</comment>
<dbReference type="Pfam" id="PF13407">
    <property type="entry name" value="Peripla_BP_4"/>
    <property type="match status" value="1"/>
</dbReference>
<evidence type="ECO:0000256" key="1">
    <source>
        <dbReference type="ARBA" id="ARBA00004196"/>
    </source>
</evidence>
<keyword evidence="3 4" id="KW-0732">Signal</keyword>
<gene>
    <name evidence="6" type="ORF">H8S45_12745</name>
</gene>
<accession>A0A923LYI3</accession>